<dbReference type="InterPro" id="IPR009875">
    <property type="entry name" value="PilZ_domain"/>
</dbReference>
<gene>
    <name evidence="2" type="ORF">GM160_03465</name>
</gene>
<feature type="domain" description="PilZ" evidence="1">
    <location>
        <begin position="14"/>
        <end position="105"/>
    </location>
</feature>
<reference evidence="2 3" key="1">
    <citation type="submission" date="2019-11" db="EMBL/GenBank/DDBJ databases">
        <authorList>
            <person name="Zhang J."/>
            <person name="Sun C."/>
        </authorList>
    </citation>
    <scope>NUCLEOTIDE SEQUENCE [LARGE SCALE GENOMIC DNA]</scope>
    <source>
        <strain evidence="3">sp2</strain>
    </source>
</reference>
<dbReference type="RefSeq" id="WP_136866616.1">
    <property type="nucleotide sequence ID" value="NZ_CP046415.1"/>
</dbReference>
<proteinExistence type="predicted"/>
<accession>A0A6I6D1L8</accession>
<sequence length="117" mass="12530">MAAGGGLGGGMIHHNIPDKDTLYKSYMPFVKNGGLFIPGHTHIPMGKEIFLTLTLMGSPERLAVAAKVIWVTPQGAQGGKVAGIGVQFGRMDQGRTRQQIETYLAGALEKETPTYTM</sequence>
<dbReference type="Pfam" id="PF07238">
    <property type="entry name" value="PilZ"/>
    <property type="match status" value="1"/>
</dbReference>
<name>A0A6I6D1L8_9GAMM</name>
<dbReference type="KEGG" id="ghl:GM160_03465"/>
<dbReference type="GO" id="GO:0035438">
    <property type="term" value="F:cyclic-di-GMP binding"/>
    <property type="evidence" value="ECO:0007669"/>
    <property type="project" value="InterPro"/>
</dbReference>
<organism evidence="2 3">
    <name type="scientific">Guyparkeria halophila</name>
    <dbReference type="NCBI Taxonomy" id="47960"/>
    <lineage>
        <taxon>Bacteria</taxon>
        <taxon>Pseudomonadati</taxon>
        <taxon>Pseudomonadota</taxon>
        <taxon>Gammaproteobacteria</taxon>
        <taxon>Chromatiales</taxon>
        <taxon>Thioalkalibacteraceae</taxon>
        <taxon>Guyparkeria</taxon>
    </lineage>
</organism>
<evidence type="ECO:0000313" key="3">
    <source>
        <dbReference type="Proteomes" id="UP000427716"/>
    </source>
</evidence>
<dbReference type="Proteomes" id="UP000427716">
    <property type="component" value="Chromosome"/>
</dbReference>
<keyword evidence="3" id="KW-1185">Reference proteome</keyword>
<dbReference type="EMBL" id="CP046415">
    <property type="protein sequence ID" value="QGT78027.1"/>
    <property type="molecule type" value="Genomic_DNA"/>
</dbReference>
<dbReference type="Gene3D" id="2.40.10.220">
    <property type="entry name" value="predicted glycosyltransferase like domains"/>
    <property type="match status" value="1"/>
</dbReference>
<dbReference type="AlphaFoldDB" id="A0A6I6D1L8"/>
<evidence type="ECO:0000259" key="1">
    <source>
        <dbReference type="Pfam" id="PF07238"/>
    </source>
</evidence>
<protein>
    <submittedName>
        <fullName evidence="2">Pilus assembly protein PilZ</fullName>
    </submittedName>
</protein>
<evidence type="ECO:0000313" key="2">
    <source>
        <dbReference type="EMBL" id="QGT78027.1"/>
    </source>
</evidence>